<dbReference type="SUPFAM" id="SSF51206">
    <property type="entry name" value="cAMP-binding domain-like"/>
    <property type="match status" value="1"/>
</dbReference>
<feature type="domain" description="HTH crp-type" evidence="5">
    <location>
        <begin position="304"/>
        <end position="378"/>
    </location>
</feature>
<dbReference type="PROSITE" id="PS50113">
    <property type="entry name" value="PAC"/>
    <property type="match status" value="1"/>
</dbReference>
<dbReference type="Gene3D" id="3.30.450.20">
    <property type="entry name" value="PAS domain"/>
    <property type="match status" value="1"/>
</dbReference>
<dbReference type="EMBL" id="FMXM01000027">
    <property type="protein sequence ID" value="SDA97882.1"/>
    <property type="molecule type" value="Genomic_DNA"/>
</dbReference>
<evidence type="ECO:0000256" key="3">
    <source>
        <dbReference type="ARBA" id="ARBA00023163"/>
    </source>
</evidence>
<dbReference type="SUPFAM" id="SSF55785">
    <property type="entry name" value="PYP-like sensor domain (PAS domain)"/>
    <property type="match status" value="1"/>
</dbReference>
<accession>A0A1G5ZTC4</accession>
<dbReference type="GO" id="GO:0016301">
    <property type="term" value="F:kinase activity"/>
    <property type="evidence" value="ECO:0007669"/>
    <property type="project" value="UniProtKB-KW"/>
</dbReference>
<keyword evidence="2" id="KW-0238">DNA-binding</keyword>
<dbReference type="InterPro" id="IPR014710">
    <property type="entry name" value="RmlC-like_jellyroll"/>
</dbReference>
<keyword evidence="6" id="KW-0808">Transferase</keyword>
<keyword evidence="6" id="KW-0418">Kinase</keyword>
<keyword evidence="1" id="KW-0805">Transcription regulation</keyword>
<dbReference type="AlphaFoldDB" id="A0A1G5ZTC4"/>
<evidence type="ECO:0000259" key="5">
    <source>
        <dbReference type="PROSITE" id="PS51063"/>
    </source>
</evidence>
<dbReference type="InterPro" id="IPR012318">
    <property type="entry name" value="HTH_CRP"/>
</dbReference>
<dbReference type="STRING" id="1165689.SAMN02927914_06011"/>
<dbReference type="InterPro" id="IPR035965">
    <property type="entry name" value="PAS-like_dom_sf"/>
</dbReference>
<feature type="domain" description="PAC" evidence="4">
    <location>
        <begin position="1"/>
        <end position="16"/>
    </location>
</feature>
<reference evidence="6 7" key="1">
    <citation type="submission" date="2016-10" db="EMBL/GenBank/DDBJ databases">
        <authorList>
            <person name="de Groot N.N."/>
        </authorList>
    </citation>
    <scope>NUCLEOTIDE SEQUENCE [LARGE SCALE GENOMIC DNA]</scope>
    <source>
        <strain evidence="6 7">CGMCC 1.12097</strain>
    </source>
</reference>
<dbReference type="Proteomes" id="UP000198588">
    <property type="component" value="Unassembled WGS sequence"/>
</dbReference>
<evidence type="ECO:0000313" key="7">
    <source>
        <dbReference type="Proteomes" id="UP000198588"/>
    </source>
</evidence>
<gene>
    <name evidence="6" type="ORF">SAMN02927914_06011</name>
</gene>
<proteinExistence type="predicted"/>
<name>A0A1G5ZTC4_9HYPH</name>
<dbReference type="Gene3D" id="2.60.120.10">
    <property type="entry name" value="Jelly Rolls"/>
    <property type="match status" value="1"/>
</dbReference>
<dbReference type="PROSITE" id="PS51063">
    <property type="entry name" value="HTH_CRP_2"/>
    <property type="match status" value="1"/>
</dbReference>
<dbReference type="InterPro" id="IPR036388">
    <property type="entry name" value="WH-like_DNA-bd_sf"/>
</dbReference>
<dbReference type="GO" id="GO:0006355">
    <property type="term" value="P:regulation of DNA-templated transcription"/>
    <property type="evidence" value="ECO:0007669"/>
    <property type="project" value="InterPro"/>
</dbReference>
<keyword evidence="3" id="KW-0804">Transcription</keyword>
<dbReference type="InterPro" id="IPR018490">
    <property type="entry name" value="cNMP-bd_dom_sf"/>
</dbReference>
<dbReference type="Gene3D" id="1.10.10.10">
    <property type="entry name" value="Winged helix-like DNA-binding domain superfamily/Winged helix DNA-binding domain"/>
    <property type="match status" value="1"/>
</dbReference>
<organism evidence="6 7">
    <name type="scientific">Mesorhizobium qingshengii</name>
    <dbReference type="NCBI Taxonomy" id="1165689"/>
    <lineage>
        <taxon>Bacteria</taxon>
        <taxon>Pseudomonadati</taxon>
        <taxon>Pseudomonadota</taxon>
        <taxon>Alphaproteobacteria</taxon>
        <taxon>Hyphomicrobiales</taxon>
        <taxon>Phyllobacteriaceae</taxon>
        <taxon>Mesorhizobium</taxon>
    </lineage>
</organism>
<evidence type="ECO:0000256" key="2">
    <source>
        <dbReference type="ARBA" id="ARBA00023125"/>
    </source>
</evidence>
<dbReference type="SUPFAM" id="SSF46785">
    <property type="entry name" value="Winged helix' DNA-binding domain"/>
    <property type="match status" value="1"/>
</dbReference>
<evidence type="ECO:0000313" key="6">
    <source>
        <dbReference type="EMBL" id="SDA97882.1"/>
    </source>
</evidence>
<protein>
    <submittedName>
        <fullName evidence="6">cAMP-binding domain of CRP or a regulatory subunit of cAMP-dependent protein kinases</fullName>
    </submittedName>
</protein>
<dbReference type="RefSeq" id="WP_244529971.1">
    <property type="nucleotide sequence ID" value="NZ_FMXM01000027.1"/>
</dbReference>
<evidence type="ECO:0000259" key="4">
    <source>
        <dbReference type="PROSITE" id="PS50113"/>
    </source>
</evidence>
<dbReference type="GO" id="GO:0003677">
    <property type="term" value="F:DNA binding"/>
    <property type="evidence" value="ECO:0007669"/>
    <property type="project" value="UniProtKB-KW"/>
</dbReference>
<dbReference type="InterPro" id="IPR000700">
    <property type="entry name" value="PAS-assoc_C"/>
</dbReference>
<evidence type="ECO:0000256" key="1">
    <source>
        <dbReference type="ARBA" id="ARBA00023015"/>
    </source>
</evidence>
<dbReference type="Pfam" id="PF13545">
    <property type="entry name" value="HTH_Crp_2"/>
    <property type="match status" value="1"/>
</dbReference>
<sequence length="396" mass="44623">MLDVTDQKETEEALAQSWRRFEEALSNTSVVVFQQDLSLRYTWIHNPKLGYQASSVLGKTDAELMPAEYAKPLEAVKRKAIQTGLSSRQEVVVLGAEGQGRYDLYIEPKRNQLGTVEGITCAAIELPQLGQENPLLAIRMQRDRDFLLNRVGRGAGHGLVTMCAVALQRKLRGFREMRVEDLSSLFSLRSERRFVRARQDLWGRQAVRKNRVWLIGSGWAYSWKVLLSGERQIIGFYLPGDMIAPKDHPGDAFTAVSDCVLCEMVQSDLMHVARSENQIGDALQWAASRQEAILEQQIVNLGRRSSLARVAHLLLELDARLRLVGLGDEAGYRCPLTQSIIGDALGLTNVHVNRMLRQLRQQGCATFTRGYVAFADRERLSDIAEFDPAYLRQAPR</sequence>
<dbReference type="InterPro" id="IPR036390">
    <property type="entry name" value="WH_DNA-bd_sf"/>
</dbReference>